<proteinExistence type="inferred from homology"/>
<evidence type="ECO:0000256" key="7">
    <source>
        <dbReference type="ARBA" id="ARBA00022989"/>
    </source>
</evidence>
<feature type="transmembrane region" description="Helical" evidence="9">
    <location>
        <begin position="133"/>
        <end position="153"/>
    </location>
</feature>
<evidence type="ECO:0000313" key="10">
    <source>
        <dbReference type="EMBL" id="ORX33267.1"/>
    </source>
</evidence>
<feature type="transmembrane region" description="Helical" evidence="9">
    <location>
        <begin position="243"/>
        <end position="262"/>
    </location>
</feature>
<dbReference type="EMBL" id="NBSH01000029">
    <property type="protein sequence ID" value="ORX33267.1"/>
    <property type="molecule type" value="Genomic_DNA"/>
</dbReference>
<organism evidence="10 11">
    <name type="scientific">Kockovaella imperatae</name>
    <dbReference type="NCBI Taxonomy" id="4999"/>
    <lineage>
        <taxon>Eukaryota</taxon>
        <taxon>Fungi</taxon>
        <taxon>Dikarya</taxon>
        <taxon>Basidiomycota</taxon>
        <taxon>Agaricomycotina</taxon>
        <taxon>Tremellomycetes</taxon>
        <taxon>Tremellales</taxon>
        <taxon>Cuniculitremaceae</taxon>
        <taxon>Kockovaella</taxon>
    </lineage>
</organism>
<evidence type="ECO:0000256" key="1">
    <source>
        <dbReference type="ARBA" id="ARBA00004141"/>
    </source>
</evidence>
<feature type="transmembrane region" description="Helical" evidence="9">
    <location>
        <begin position="486"/>
        <end position="504"/>
    </location>
</feature>
<feature type="transmembrane region" description="Helical" evidence="9">
    <location>
        <begin position="55"/>
        <end position="74"/>
    </location>
</feature>
<keyword evidence="8 9" id="KW-0472">Membrane</keyword>
<dbReference type="GO" id="GO:0015031">
    <property type="term" value="P:protein transport"/>
    <property type="evidence" value="ECO:0007669"/>
    <property type="project" value="UniProtKB-KW"/>
</dbReference>
<dbReference type="GO" id="GO:0016020">
    <property type="term" value="C:membrane"/>
    <property type="evidence" value="ECO:0007669"/>
    <property type="project" value="UniProtKB-SubCell"/>
</dbReference>
<dbReference type="OrthoDB" id="9986677at2759"/>
<name>A0A1Y1U6Y8_9TREE</name>
<reference evidence="10 11" key="1">
    <citation type="submission" date="2017-03" db="EMBL/GenBank/DDBJ databases">
        <title>Widespread Adenine N6-methylation of Active Genes in Fungi.</title>
        <authorList>
            <consortium name="DOE Joint Genome Institute"/>
            <person name="Mondo S.J."/>
            <person name="Dannebaum R.O."/>
            <person name="Kuo R.C."/>
            <person name="Louie K.B."/>
            <person name="Bewick A.J."/>
            <person name="Labutti K."/>
            <person name="Haridas S."/>
            <person name="Kuo A."/>
            <person name="Salamov A."/>
            <person name="Ahrendt S.R."/>
            <person name="Lau R."/>
            <person name="Bowen B.P."/>
            <person name="Lipzen A."/>
            <person name="Sullivan W."/>
            <person name="Andreopoulos W.B."/>
            <person name="Clum A."/>
            <person name="Lindquist E."/>
            <person name="Daum C."/>
            <person name="Northen T.R."/>
            <person name="Ramamoorthy G."/>
            <person name="Schmitz R.J."/>
            <person name="Gryganskyi A."/>
            <person name="Culley D."/>
            <person name="Magnuson J."/>
            <person name="James T.Y."/>
            <person name="O'Malley M.A."/>
            <person name="Stajich J.E."/>
            <person name="Spatafora J.W."/>
            <person name="Visel A."/>
            <person name="Grigoriev I.V."/>
        </authorList>
    </citation>
    <scope>NUCLEOTIDE SEQUENCE [LARGE SCALE GENOMIC DNA]</scope>
    <source>
        <strain evidence="10 11">NRRL Y-17943</strain>
    </source>
</reference>
<sequence length="674" mass="77052">MFTIASGAGGTYYVYLVQMLPQYLNQTWVSFPYEILLALCTQYLGFGFAGILRRFVIFPVAAIWPKILPALALNRALMFKERKGEVINGWRVTRYRFFVTCASLMFVWFWIPNTFFQALRLFNWMTWIAPNNYTLGMITGSYGGMGFNPWSTFDWNTSGDGDLVTPFFSTLQQYIARVLSGLIIIGMHWGNMYWGAYMPINSNESFDNTGQRYNVSRIMGDNGYVNVTAYAEYGPPFFSAADVFGQGAWFAWYAMVFFYVTIKNWHTMSNTFKGIWHSIVSRSSSIYDGHNDAHTRMIRRYKEVPEWWFLLILLFAFVTGVAALEGWPTHTPWWSLLTVMVLNSIFLVPSAILLASANVTFHTGVLFQVLAGIWFAGNPQAQIIMQAVSSNFHHQADSYISDLKIAHYAKVPPRAIFRAQFIAVFLNCLIFIGLLNWMVENFNGGGTLCTWSNPQRFVCGSAVLYYGSAVRYGAFGVRNMFKLYPLFPWCFLIGALVGIAFAVTQKYGPQIRESCQNRWNEARYAVWDKYLFYPLSLLAWFDPAIFWSGALHWTGGSNLTYATNGLYLSFIFMYHVKRRYSAWWEKYNYLIAAGFGIGVALSGIVQTLIFAFSNGGDGIRIDWWGNNVQIAGVDYQSYVQNATLLPIPEQGYFGPDKEDWPMDFGGLEKQFGYW</sequence>
<feature type="transmembrane region" description="Helical" evidence="9">
    <location>
        <begin position="28"/>
        <end position="49"/>
    </location>
</feature>
<evidence type="ECO:0000256" key="3">
    <source>
        <dbReference type="ARBA" id="ARBA00022448"/>
    </source>
</evidence>
<accession>A0A1Y1U6Y8</accession>
<keyword evidence="11" id="KW-1185">Reference proteome</keyword>
<evidence type="ECO:0000256" key="8">
    <source>
        <dbReference type="ARBA" id="ARBA00023136"/>
    </source>
</evidence>
<dbReference type="InParanoid" id="A0A1Y1U6Y8"/>
<keyword evidence="7 9" id="KW-1133">Transmembrane helix</keyword>
<feature type="transmembrane region" description="Helical" evidence="9">
    <location>
        <begin position="95"/>
        <end position="113"/>
    </location>
</feature>
<dbReference type="AlphaFoldDB" id="A0A1Y1U6Y8"/>
<evidence type="ECO:0000313" key="11">
    <source>
        <dbReference type="Proteomes" id="UP000193218"/>
    </source>
</evidence>
<dbReference type="GO" id="GO:0035673">
    <property type="term" value="F:oligopeptide transmembrane transporter activity"/>
    <property type="evidence" value="ECO:0007669"/>
    <property type="project" value="InterPro"/>
</dbReference>
<feature type="transmembrane region" description="Helical" evidence="9">
    <location>
        <begin position="559"/>
        <end position="576"/>
    </location>
</feature>
<feature type="transmembrane region" description="Helical" evidence="9">
    <location>
        <begin position="174"/>
        <end position="194"/>
    </location>
</feature>
<keyword evidence="4 9" id="KW-0812">Transmembrane</keyword>
<evidence type="ECO:0000256" key="9">
    <source>
        <dbReference type="SAM" id="Phobius"/>
    </source>
</evidence>
<dbReference type="Pfam" id="PF03169">
    <property type="entry name" value="OPT"/>
    <property type="match status" value="1"/>
</dbReference>
<feature type="transmembrane region" description="Helical" evidence="9">
    <location>
        <begin position="307"/>
        <end position="327"/>
    </location>
</feature>
<evidence type="ECO:0000256" key="4">
    <source>
        <dbReference type="ARBA" id="ARBA00022692"/>
    </source>
</evidence>
<dbReference type="GeneID" id="33560590"/>
<comment type="subcellular location">
    <subcellularLocation>
        <location evidence="1">Membrane</location>
        <topology evidence="1">Multi-pass membrane protein</topology>
    </subcellularLocation>
</comment>
<dbReference type="InterPro" id="IPR004813">
    <property type="entry name" value="OPT"/>
</dbReference>
<comment type="caution">
    <text evidence="10">The sequence shown here is derived from an EMBL/GenBank/DDBJ whole genome shotgun (WGS) entry which is preliminary data.</text>
</comment>
<feature type="transmembrane region" description="Helical" evidence="9">
    <location>
        <begin position="588"/>
        <end position="612"/>
    </location>
</feature>
<feature type="transmembrane region" description="Helical" evidence="9">
    <location>
        <begin position="333"/>
        <end position="355"/>
    </location>
</feature>
<keyword evidence="3" id="KW-0813">Transport</keyword>
<dbReference type="InterPro" id="IPR004648">
    <property type="entry name" value="Oligpept_transpt"/>
</dbReference>
<protein>
    <submittedName>
        <fullName evidence="10">OPT oligopeptide transporter protein-domain-containing protein</fullName>
    </submittedName>
</protein>
<keyword evidence="5" id="KW-0571">Peptide transport</keyword>
<comment type="similarity">
    <text evidence="2">Belongs to the oligopeptide OPT transporter family.</text>
</comment>
<dbReference type="Proteomes" id="UP000193218">
    <property type="component" value="Unassembled WGS sequence"/>
</dbReference>
<dbReference type="RefSeq" id="XP_021867625.1">
    <property type="nucleotide sequence ID" value="XM_022018781.1"/>
</dbReference>
<evidence type="ECO:0000256" key="6">
    <source>
        <dbReference type="ARBA" id="ARBA00022927"/>
    </source>
</evidence>
<gene>
    <name evidence="10" type="ORF">BD324DRAFT_654271</name>
</gene>
<dbReference type="PANTHER" id="PTHR22601">
    <property type="entry name" value="ISP4 LIKE PROTEIN"/>
    <property type="match status" value="1"/>
</dbReference>
<feature type="transmembrane region" description="Helical" evidence="9">
    <location>
        <begin position="530"/>
        <end position="553"/>
    </location>
</feature>
<evidence type="ECO:0000256" key="5">
    <source>
        <dbReference type="ARBA" id="ARBA00022856"/>
    </source>
</evidence>
<evidence type="ECO:0000256" key="2">
    <source>
        <dbReference type="ARBA" id="ARBA00008807"/>
    </source>
</evidence>
<feature type="transmembrane region" description="Helical" evidence="9">
    <location>
        <begin position="415"/>
        <end position="438"/>
    </location>
</feature>
<keyword evidence="6" id="KW-0653">Protein transport</keyword>
<dbReference type="NCBIfam" id="TIGR00727">
    <property type="entry name" value="ISP4_OPT"/>
    <property type="match status" value="1"/>
</dbReference>
<dbReference type="NCBIfam" id="TIGR00728">
    <property type="entry name" value="OPT_sfam"/>
    <property type="match status" value="1"/>
</dbReference>